<feature type="domain" description="Protein kinase" evidence="2">
    <location>
        <begin position="35"/>
        <end position="336"/>
    </location>
</feature>
<sequence>MSGKTAGGAKAPPVAVGEMPTVGKFVNSVEGNVVYEVTREIGSGTFGSVYQVQRKSDGKKMAMKCEHVSVKKQVLPLECHVLDQGNAIKSPHFCMIFDKGQCERFCFITMTLLGPNLWHLRKVRPHRTFSINTGLKVAEQALQGIRDLHRIGYLHRDIKPLNFAIGDDADSHTVFIIDFGMGRQFKGAGKEIRKPRASAPFRGTTRYAALAVHHSEEQSRRDDIESWLYMMIELITGSLPWKQFPATERAKIMASKEDSRDKLLPQLLEGCPFEAFSRILGYLDQLSYKDIPDYDFVWKMIDVAAKQNGCSPADALDWDLGVPYRGPRYVPERTFN</sequence>
<dbReference type="InterPro" id="IPR017441">
    <property type="entry name" value="Protein_kinase_ATP_BS"/>
</dbReference>
<dbReference type="Pfam" id="PF00069">
    <property type="entry name" value="Pkinase"/>
    <property type="match status" value="1"/>
</dbReference>
<organism evidence="3 4">
    <name type="scientific">Mesorhabditis spiculigera</name>
    <dbReference type="NCBI Taxonomy" id="96644"/>
    <lineage>
        <taxon>Eukaryota</taxon>
        <taxon>Metazoa</taxon>
        <taxon>Ecdysozoa</taxon>
        <taxon>Nematoda</taxon>
        <taxon>Chromadorea</taxon>
        <taxon>Rhabditida</taxon>
        <taxon>Rhabditina</taxon>
        <taxon>Rhabditomorpha</taxon>
        <taxon>Rhabditoidea</taxon>
        <taxon>Rhabditidae</taxon>
        <taxon>Mesorhabditinae</taxon>
        <taxon>Mesorhabditis</taxon>
    </lineage>
</organism>
<proteinExistence type="predicted"/>
<keyword evidence="4" id="KW-1185">Reference proteome</keyword>
<gene>
    <name evidence="3" type="ORF">MSPICULIGERA_LOCUS15338</name>
</gene>
<dbReference type="InterPro" id="IPR000719">
    <property type="entry name" value="Prot_kinase_dom"/>
</dbReference>
<dbReference type="AlphaFoldDB" id="A0AA36CY07"/>
<keyword evidence="1" id="KW-0067">ATP-binding</keyword>
<evidence type="ECO:0000313" key="4">
    <source>
        <dbReference type="Proteomes" id="UP001177023"/>
    </source>
</evidence>
<dbReference type="InterPro" id="IPR050235">
    <property type="entry name" value="CK1_Ser-Thr_kinase"/>
</dbReference>
<comment type="caution">
    <text evidence="3">The sequence shown here is derived from an EMBL/GenBank/DDBJ whole genome shotgun (WGS) entry which is preliminary data.</text>
</comment>
<dbReference type="GO" id="GO:0004672">
    <property type="term" value="F:protein kinase activity"/>
    <property type="evidence" value="ECO:0007669"/>
    <property type="project" value="InterPro"/>
</dbReference>
<feature type="binding site" evidence="1">
    <location>
        <position position="72"/>
    </location>
    <ligand>
        <name>ATP</name>
        <dbReference type="ChEBI" id="CHEBI:30616"/>
    </ligand>
</feature>
<dbReference type="PROSITE" id="PS00107">
    <property type="entry name" value="PROTEIN_KINASE_ATP"/>
    <property type="match status" value="1"/>
</dbReference>
<dbReference type="PANTHER" id="PTHR11909">
    <property type="entry name" value="CASEIN KINASE-RELATED"/>
    <property type="match status" value="1"/>
</dbReference>
<dbReference type="PROSITE" id="PS50011">
    <property type="entry name" value="PROTEIN_KINASE_DOM"/>
    <property type="match status" value="1"/>
</dbReference>
<evidence type="ECO:0000259" key="2">
    <source>
        <dbReference type="PROSITE" id="PS50011"/>
    </source>
</evidence>
<dbReference type="SUPFAM" id="SSF56112">
    <property type="entry name" value="Protein kinase-like (PK-like)"/>
    <property type="match status" value="1"/>
</dbReference>
<dbReference type="Gene3D" id="1.10.510.10">
    <property type="entry name" value="Transferase(Phosphotransferase) domain 1"/>
    <property type="match status" value="1"/>
</dbReference>
<dbReference type="Proteomes" id="UP001177023">
    <property type="component" value="Unassembled WGS sequence"/>
</dbReference>
<dbReference type="InterPro" id="IPR011009">
    <property type="entry name" value="Kinase-like_dom_sf"/>
</dbReference>
<reference evidence="3" key="1">
    <citation type="submission" date="2023-06" db="EMBL/GenBank/DDBJ databases">
        <authorList>
            <person name="Delattre M."/>
        </authorList>
    </citation>
    <scope>NUCLEOTIDE SEQUENCE</scope>
    <source>
        <strain evidence="3">AF72</strain>
    </source>
</reference>
<dbReference type="EMBL" id="CATQJA010002648">
    <property type="protein sequence ID" value="CAJ0577059.1"/>
    <property type="molecule type" value="Genomic_DNA"/>
</dbReference>
<evidence type="ECO:0000313" key="3">
    <source>
        <dbReference type="EMBL" id="CAJ0577059.1"/>
    </source>
</evidence>
<protein>
    <recommendedName>
        <fullName evidence="2">Protein kinase domain-containing protein</fullName>
    </recommendedName>
</protein>
<keyword evidence="1" id="KW-0547">Nucleotide-binding</keyword>
<feature type="non-terminal residue" evidence="3">
    <location>
        <position position="1"/>
    </location>
</feature>
<evidence type="ECO:0000256" key="1">
    <source>
        <dbReference type="PROSITE-ProRule" id="PRU10141"/>
    </source>
</evidence>
<accession>A0AA36CY07</accession>
<name>A0AA36CY07_9BILA</name>
<dbReference type="SMART" id="SM00220">
    <property type="entry name" value="S_TKc"/>
    <property type="match status" value="1"/>
</dbReference>
<dbReference type="GO" id="GO:0005524">
    <property type="term" value="F:ATP binding"/>
    <property type="evidence" value="ECO:0007669"/>
    <property type="project" value="UniProtKB-UniRule"/>
</dbReference>